<evidence type="ECO:0000313" key="2">
    <source>
        <dbReference type="EMBL" id="ETI42291.1"/>
    </source>
</evidence>
<dbReference type="CDD" id="cd00030">
    <property type="entry name" value="C2"/>
    <property type="match status" value="1"/>
</dbReference>
<name>V9ETV4_PHYNI</name>
<dbReference type="Gene3D" id="2.60.40.150">
    <property type="entry name" value="C2 domain"/>
    <property type="match status" value="1"/>
</dbReference>
<dbReference type="InterPro" id="IPR000008">
    <property type="entry name" value="C2_dom"/>
</dbReference>
<dbReference type="AlphaFoldDB" id="V9ETV4"/>
<dbReference type="EMBL" id="ANIZ01002110">
    <property type="protein sequence ID" value="ETI42291.1"/>
    <property type="molecule type" value="Genomic_DNA"/>
</dbReference>
<dbReference type="PROSITE" id="PS50004">
    <property type="entry name" value="C2"/>
    <property type="match status" value="1"/>
</dbReference>
<dbReference type="Proteomes" id="UP000018721">
    <property type="component" value="Unassembled WGS sequence"/>
</dbReference>
<dbReference type="InterPro" id="IPR035892">
    <property type="entry name" value="C2_domain_sf"/>
</dbReference>
<feature type="domain" description="C2" evidence="1">
    <location>
        <begin position="1"/>
        <end position="114"/>
    </location>
</feature>
<comment type="caution">
    <text evidence="2">The sequence shown here is derived from an EMBL/GenBank/DDBJ whole genome shotgun (WGS) entry which is preliminary data.</text>
</comment>
<dbReference type="Pfam" id="PF00168">
    <property type="entry name" value="C2"/>
    <property type="match status" value="1"/>
</dbReference>
<proteinExistence type="predicted"/>
<reference evidence="2 3" key="1">
    <citation type="submission" date="2013-11" db="EMBL/GenBank/DDBJ databases">
        <title>The Genome Sequence of Phytophthora parasitica P1569.</title>
        <authorList>
            <consortium name="The Broad Institute Genomics Platform"/>
            <person name="Russ C."/>
            <person name="Tyler B."/>
            <person name="Panabieres F."/>
            <person name="Shan W."/>
            <person name="Tripathy S."/>
            <person name="Grunwald N."/>
            <person name="Machado M."/>
            <person name="Johnson C.S."/>
            <person name="Arredondo F."/>
            <person name="Hong C."/>
            <person name="Coffey M."/>
            <person name="Young S.K."/>
            <person name="Zeng Q."/>
            <person name="Gargeya S."/>
            <person name="Fitzgerald M."/>
            <person name="Abouelleil A."/>
            <person name="Alvarado L."/>
            <person name="Chapman S.B."/>
            <person name="Gainer-Dewar J."/>
            <person name="Goldberg J."/>
            <person name="Griggs A."/>
            <person name="Gujja S."/>
            <person name="Hansen M."/>
            <person name="Howarth C."/>
            <person name="Imamovic A."/>
            <person name="Ireland A."/>
            <person name="Larimer J."/>
            <person name="McCowan C."/>
            <person name="Murphy C."/>
            <person name="Pearson M."/>
            <person name="Poon T.W."/>
            <person name="Priest M."/>
            <person name="Roberts A."/>
            <person name="Saif S."/>
            <person name="Shea T."/>
            <person name="Sykes S."/>
            <person name="Wortman J."/>
            <person name="Nusbaum C."/>
            <person name="Birren B."/>
        </authorList>
    </citation>
    <scope>NUCLEOTIDE SEQUENCE [LARGE SCALE GENOMIC DNA]</scope>
    <source>
        <strain evidence="2 3">P1569</strain>
    </source>
</reference>
<dbReference type="SMART" id="SM00239">
    <property type="entry name" value="C2"/>
    <property type="match status" value="1"/>
</dbReference>
<dbReference type="SUPFAM" id="SSF49562">
    <property type="entry name" value="C2 domain (Calcium/lipid-binding domain, CaLB)"/>
    <property type="match status" value="1"/>
</dbReference>
<keyword evidence="3" id="KW-1185">Reference proteome</keyword>
<sequence>MVSYGQDTFTLFLHVQSAQHLSTSANAAFCTTFVWSSSSPGGPAQSTSEPKYTNFSQIRDDQPIEWNEEVQLDTTNPQSEVLTVRVKDSSDKLVGSCNVYLAHLHPEQPLDQWFQLHPAGHIHLKLVLSPNQRPIPTPVVNSPYATDYQALLDVAMKKRAAAVNESPLPSNIAMLLELQNQAQQNTMLMINQQLRQQQQMTQNFMHQQAQSPFTAGYPSPYQQQQSSGHNFHQTMETAANISTIAANMQQLNGSNTGTSGLGTAASIGLGALGLGPFGTFFGS</sequence>
<dbReference type="HOGENOM" id="CLU_086524_0_0_1"/>
<organism evidence="2 3">
    <name type="scientific">Phytophthora nicotianae P1569</name>
    <dbReference type="NCBI Taxonomy" id="1317065"/>
    <lineage>
        <taxon>Eukaryota</taxon>
        <taxon>Sar</taxon>
        <taxon>Stramenopiles</taxon>
        <taxon>Oomycota</taxon>
        <taxon>Peronosporomycetes</taxon>
        <taxon>Peronosporales</taxon>
        <taxon>Peronosporaceae</taxon>
        <taxon>Phytophthora</taxon>
    </lineage>
</organism>
<dbReference type="OrthoDB" id="115753at2759"/>
<protein>
    <recommendedName>
        <fullName evidence="1">C2 domain-containing protein</fullName>
    </recommendedName>
</protein>
<gene>
    <name evidence="2" type="ORF">F443_12546</name>
</gene>
<dbReference type="eggNOG" id="ENOG502RDYD">
    <property type="taxonomic scope" value="Eukaryota"/>
</dbReference>
<accession>V9ETV4</accession>
<evidence type="ECO:0000313" key="3">
    <source>
        <dbReference type="Proteomes" id="UP000018721"/>
    </source>
</evidence>
<evidence type="ECO:0000259" key="1">
    <source>
        <dbReference type="PROSITE" id="PS50004"/>
    </source>
</evidence>